<dbReference type="Gene3D" id="1.25.10.10">
    <property type="entry name" value="Leucine-rich Repeat Variant"/>
    <property type="match status" value="4"/>
</dbReference>
<dbReference type="PANTHER" id="PTHR15651">
    <property type="entry name" value="ARMADILLO REPEAT-CONTAINING PROTEIN 8"/>
    <property type="match status" value="1"/>
</dbReference>
<dbReference type="SMART" id="SM00185">
    <property type="entry name" value="ARM"/>
    <property type="match status" value="5"/>
</dbReference>
<evidence type="ECO:0000256" key="4">
    <source>
        <dbReference type="ARBA" id="ARBA00022737"/>
    </source>
</evidence>
<dbReference type="OMA" id="TIGHDQR"/>
<feature type="compositionally biased region" description="Polar residues" evidence="6">
    <location>
        <begin position="799"/>
        <end position="815"/>
    </location>
</feature>
<dbReference type="RefSeq" id="XP_018186281.1">
    <property type="nucleotide sequence ID" value="XM_018331247.1"/>
</dbReference>
<feature type="region of interest" description="Disordered" evidence="6">
    <location>
        <begin position="732"/>
        <end position="815"/>
    </location>
</feature>
<comment type="subcellular location">
    <subcellularLocation>
        <location evidence="2">Cytoplasm</location>
    </subcellularLocation>
    <subcellularLocation>
        <location evidence="1">Nucleus</location>
    </subcellularLocation>
</comment>
<keyword evidence="5" id="KW-0539">Nucleus</keyword>
<evidence type="ECO:0000313" key="7">
    <source>
        <dbReference type="EMBL" id="KZF20726.1"/>
    </source>
</evidence>
<accession>A0A165F987</accession>
<dbReference type="InParanoid" id="A0A165F987"/>
<dbReference type="EMBL" id="KV407462">
    <property type="protein sequence ID" value="KZF20726.1"/>
    <property type="molecule type" value="Genomic_DNA"/>
</dbReference>
<dbReference type="PANTHER" id="PTHR15651:SF7">
    <property type="entry name" value="ARMADILLO REPEAT-CONTAINING PROTEIN 8"/>
    <property type="match status" value="1"/>
</dbReference>
<evidence type="ECO:0000256" key="6">
    <source>
        <dbReference type="SAM" id="MobiDB-lite"/>
    </source>
</evidence>
<dbReference type="STRING" id="1328760.A0A165F987"/>
<dbReference type="OrthoDB" id="5559898at2759"/>
<feature type="compositionally biased region" description="Polar residues" evidence="6">
    <location>
        <begin position="750"/>
        <end position="765"/>
    </location>
</feature>
<protein>
    <submittedName>
        <fullName evidence="7">ARM repeat-containing protein</fullName>
    </submittedName>
</protein>
<dbReference type="InterPro" id="IPR011989">
    <property type="entry name" value="ARM-like"/>
</dbReference>
<feature type="compositionally biased region" description="Polar residues" evidence="6">
    <location>
        <begin position="782"/>
        <end position="792"/>
    </location>
</feature>
<dbReference type="InterPro" id="IPR038739">
    <property type="entry name" value="ARMC8/Vid28"/>
</dbReference>
<dbReference type="GeneID" id="28896384"/>
<dbReference type="Pfam" id="PF00514">
    <property type="entry name" value="Arm"/>
    <property type="match status" value="1"/>
</dbReference>
<feature type="region of interest" description="Disordered" evidence="6">
    <location>
        <begin position="931"/>
        <end position="954"/>
    </location>
</feature>
<dbReference type="AlphaFoldDB" id="A0A165F987"/>
<evidence type="ECO:0000313" key="8">
    <source>
        <dbReference type="Proteomes" id="UP000076632"/>
    </source>
</evidence>
<dbReference type="Proteomes" id="UP000076632">
    <property type="component" value="Unassembled WGS sequence"/>
</dbReference>
<feature type="region of interest" description="Disordered" evidence="6">
    <location>
        <begin position="893"/>
        <end position="913"/>
    </location>
</feature>
<dbReference type="GO" id="GO:0043161">
    <property type="term" value="P:proteasome-mediated ubiquitin-dependent protein catabolic process"/>
    <property type="evidence" value="ECO:0007669"/>
    <property type="project" value="TreeGrafter"/>
</dbReference>
<dbReference type="SUPFAM" id="SSF48371">
    <property type="entry name" value="ARM repeat"/>
    <property type="match status" value="2"/>
</dbReference>
<proteinExistence type="predicted"/>
<evidence type="ECO:0000256" key="5">
    <source>
        <dbReference type="ARBA" id="ARBA00023242"/>
    </source>
</evidence>
<organism evidence="7 8">
    <name type="scientific">Xylona heveae (strain CBS 132557 / TC161)</name>
    <dbReference type="NCBI Taxonomy" id="1328760"/>
    <lineage>
        <taxon>Eukaryota</taxon>
        <taxon>Fungi</taxon>
        <taxon>Dikarya</taxon>
        <taxon>Ascomycota</taxon>
        <taxon>Pezizomycotina</taxon>
        <taxon>Xylonomycetes</taxon>
        <taxon>Xylonales</taxon>
        <taxon>Xylonaceae</taxon>
        <taxon>Xylona</taxon>
    </lineage>
</organism>
<dbReference type="InterPro" id="IPR000225">
    <property type="entry name" value="Armadillo"/>
</dbReference>
<dbReference type="InterPro" id="IPR016024">
    <property type="entry name" value="ARM-type_fold"/>
</dbReference>
<keyword evidence="3" id="KW-0963">Cytoplasm</keyword>
<keyword evidence="4" id="KW-0677">Repeat</keyword>
<feature type="compositionally biased region" description="Low complexity" evidence="6">
    <location>
        <begin position="931"/>
        <end position="951"/>
    </location>
</feature>
<gene>
    <name evidence="7" type="ORF">L228DRAFT_240487</name>
</gene>
<feature type="compositionally biased region" description="Basic and acidic residues" evidence="6">
    <location>
        <begin position="893"/>
        <end position="902"/>
    </location>
</feature>
<reference evidence="7 8" key="1">
    <citation type="journal article" date="2016" name="Fungal Biol.">
        <title>The genome of Xylona heveae provides a window into fungal endophytism.</title>
        <authorList>
            <person name="Gazis R."/>
            <person name="Kuo A."/>
            <person name="Riley R."/>
            <person name="LaButti K."/>
            <person name="Lipzen A."/>
            <person name="Lin J."/>
            <person name="Amirebrahimi M."/>
            <person name="Hesse C.N."/>
            <person name="Spatafora J.W."/>
            <person name="Henrissat B."/>
            <person name="Hainaut M."/>
            <person name="Grigoriev I.V."/>
            <person name="Hibbett D.S."/>
        </authorList>
    </citation>
    <scope>NUCLEOTIDE SEQUENCE [LARGE SCALE GENOMIC DNA]</scope>
    <source>
        <strain evidence="7 8">TC161</strain>
    </source>
</reference>
<evidence type="ECO:0000256" key="2">
    <source>
        <dbReference type="ARBA" id="ARBA00004496"/>
    </source>
</evidence>
<name>A0A165F987_XYLHT</name>
<keyword evidence="8" id="KW-1185">Reference proteome</keyword>
<evidence type="ECO:0000256" key="1">
    <source>
        <dbReference type="ARBA" id="ARBA00004123"/>
    </source>
</evidence>
<sequence length="1070" mass="114234">MTRPASPPLLAELRDPSSISAQVAALRALKNEIIGHEQRKESWINLGVVPPVVRILTSARARGKAASSRDGNGMSRDGQGIVHDSFGDAQDEARLQATIVVGSLAQGGPAFVAPLLSAGVIPPLLATLAPGEASPQLLLATLRALDSIAQSLPSDYPGVGLSDASLPSLLCGRRNAENIAAILSQTSSASIIQEQIALTASIIAKSCREDRHRAALARHHVLDALAARLASFIVATGFILSTAEPSADRPHATEAIPPPAPSRAQLAPILEAIAVIIQHSKYRTLQLLFSPAMVAVFPPSSLDPVAKAAWGFALTPRTAHLNPIDQLLPQLPGYYSKSSSPQSAAFPPLGSSRFSRTSSATNLASELGSSNERALAEDIDSPLVAWLVHVARAEGGRIRVMAAWVLSILCRSGFAHKRREASLALLIVPLLVRILKDECDKLDVTQSPDACDGWAVIERAPLVLALLVMDSPDLQKAADDADAIKVLAQLLKKTFEAVPSSTRPAYWSANPTETQYASSSVEALSSNNLGPAGVSPMVTHLMRCRAGALSALAAISPFKDEYRKKIIDNGVVPYIIDSLKPLEPGAAGVSDGISTTSAGNPPSVLLAACSAARALSRSVSVLRTSLIDNGIATPLFSLLRHHNIEVQISATAVICNLVIEFSPMRETILDAGVLHILCQQAHSPSAKLRLNAVWALKHLVFSAPNDVKMSCVRELGPSWLIQLITEETDDFGNYGEEFRPSTPRTPLGMGSSNAAGEQVDLLNSTEPERPCAGDEYEGDLTMTDSIGSLSRSSRPDVSLETNGANSSSRLGTAPSTTENIKARLAVIKDDELDPVQQARRDDIAVQEQGLDLIRNLICGPGAPEMIDFLFSTLGQDQMFHIFESKLRPRVVDGDNQRADRTGARAQRAASAGTTTTYPQYRIGNIAVSASSSSSSPSFSQPPQNANQNQTSGKSIPPTPEIILAVCFVLVHIAAGQPRHRQILISQSDLMSELVPLFNHPNRHIRAACAWIVINLTWVDDTSDQMNGRARALELKNLGIESRLRGMESDPELDVRERVKTALAQLGSLLR</sequence>
<dbReference type="GO" id="GO:0034657">
    <property type="term" value="C:GID complex"/>
    <property type="evidence" value="ECO:0007669"/>
    <property type="project" value="TreeGrafter"/>
</dbReference>
<dbReference type="GO" id="GO:0005634">
    <property type="term" value="C:nucleus"/>
    <property type="evidence" value="ECO:0007669"/>
    <property type="project" value="UniProtKB-SubCell"/>
</dbReference>
<dbReference type="GO" id="GO:0005737">
    <property type="term" value="C:cytoplasm"/>
    <property type="evidence" value="ECO:0007669"/>
    <property type="project" value="UniProtKB-SubCell"/>
</dbReference>
<evidence type="ECO:0000256" key="3">
    <source>
        <dbReference type="ARBA" id="ARBA00022490"/>
    </source>
</evidence>